<dbReference type="RefSeq" id="WP_092093802.1">
    <property type="nucleotide sequence ID" value="NZ_FOQE01000063.1"/>
</dbReference>
<evidence type="ECO:0000256" key="1">
    <source>
        <dbReference type="SAM" id="MobiDB-lite"/>
    </source>
</evidence>
<dbReference type="PROSITE" id="PS51257">
    <property type="entry name" value="PROKAR_LIPOPROTEIN"/>
    <property type="match status" value="1"/>
</dbReference>
<dbReference type="EMBL" id="FOQE01000063">
    <property type="protein sequence ID" value="SFH92650.1"/>
    <property type="molecule type" value="Genomic_DNA"/>
</dbReference>
<dbReference type="OrthoDB" id="2164136at2"/>
<proteinExistence type="predicted"/>
<feature type="region of interest" description="Disordered" evidence="1">
    <location>
        <begin position="17"/>
        <end position="66"/>
    </location>
</feature>
<evidence type="ECO:0000313" key="2">
    <source>
        <dbReference type="EMBL" id="SFH92650.1"/>
    </source>
</evidence>
<dbReference type="AlphaFoldDB" id="A0A1I3E0Y1"/>
<accession>A0A1I3E0Y1</accession>
<name>A0A1I3E0Y1_9LACT</name>
<dbReference type="Proteomes" id="UP000198668">
    <property type="component" value="Unassembled WGS sequence"/>
</dbReference>
<protein>
    <recommendedName>
        <fullName evidence="4">DUF4352 domain-containing protein</fullName>
    </recommendedName>
</protein>
<keyword evidence="3" id="KW-1185">Reference proteome</keyword>
<evidence type="ECO:0000313" key="3">
    <source>
        <dbReference type="Proteomes" id="UP000198668"/>
    </source>
</evidence>
<feature type="compositionally biased region" description="Low complexity" evidence="1">
    <location>
        <begin position="27"/>
        <end position="66"/>
    </location>
</feature>
<reference evidence="2 3" key="1">
    <citation type="submission" date="2016-10" db="EMBL/GenBank/DDBJ databases">
        <authorList>
            <person name="de Groot N.N."/>
        </authorList>
    </citation>
    <scope>NUCLEOTIDE SEQUENCE [LARGE SCALE GENOMIC DNA]</scope>
    <source>
        <strain evidence="2 3">DSM 27630</strain>
    </source>
</reference>
<gene>
    <name evidence="2" type="ORF">SAMN04489868_1632</name>
</gene>
<evidence type="ECO:0008006" key="4">
    <source>
        <dbReference type="Google" id="ProtNLM"/>
    </source>
</evidence>
<sequence length="219" mass="23624">MKKMAMLLGASLILAGCGDKEPKQEDPAVSDSSVVSEATDSSSTTKSTNSSEASSKAESSDATASSGVKVGEDLTFVPQAAEVEQGYTVDSDPLLQSIQDRIEKSDSLGIENDVAIHFTGLYLGEKGKSNVQAAFIIVNRTNVAMTDIDLNVSMATKDGQEILNQAKYHLSEDDFGVLEPNTIMPIYLAVPAENEETFFSIEDMESVTYSIDHFDYKEK</sequence>
<organism evidence="2 3">
    <name type="scientific">Pisciglobus halotolerans</name>
    <dbReference type="NCBI Taxonomy" id="745365"/>
    <lineage>
        <taxon>Bacteria</taxon>
        <taxon>Bacillati</taxon>
        <taxon>Bacillota</taxon>
        <taxon>Bacilli</taxon>
        <taxon>Lactobacillales</taxon>
        <taxon>Carnobacteriaceae</taxon>
    </lineage>
</organism>